<keyword evidence="3" id="KW-1185">Reference proteome</keyword>
<dbReference type="Proteomes" id="UP001521074">
    <property type="component" value="Unassembled WGS sequence"/>
</dbReference>
<dbReference type="PROSITE" id="PS51257">
    <property type="entry name" value="PROKAR_LIPOPROTEIN"/>
    <property type="match status" value="1"/>
</dbReference>
<evidence type="ECO:0000256" key="1">
    <source>
        <dbReference type="SAM" id="SignalP"/>
    </source>
</evidence>
<evidence type="ECO:0000313" key="2">
    <source>
        <dbReference type="EMBL" id="MCE0745179.1"/>
    </source>
</evidence>
<organism evidence="2 3">
    <name type="scientific">Acetobacter sicerae</name>
    <dbReference type="NCBI Taxonomy" id="85325"/>
    <lineage>
        <taxon>Bacteria</taxon>
        <taxon>Pseudomonadati</taxon>
        <taxon>Pseudomonadota</taxon>
        <taxon>Alphaproteobacteria</taxon>
        <taxon>Acetobacterales</taxon>
        <taxon>Acetobacteraceae</taxon>
        <taxon>Acetobacter</taxon>
    </lineage>
</organism>
<dbReference type="Pfam" id="PF12098">
    <property type="entry name" value="DUF3574"/>
    <property type="match status" value="1"/>
</dbReference>
<sequence>MAQVRVALALLLGSLVAGCSPPHSPTSASLCNRLAATTDLHVTLMFGLTRPDGRPVTDADWQDFLRTEIVPRFPDGLSVLPAQGFWRDRDTGRTDSEPSRLVWIVTPDRTDLAERIEAVRRAYRTRFRQQSVGVSVEQGCSQF</sequence>
<accession>A0ABS8VZD9</accession>
<feature type="signal peptide" evidence="1">
    <location>
        <begin position="1"/>
        <end position="19"/>
    </location>
</feature>
<keyword evidence="1" id="KW-0732">Signal</keyword>
<dbReference type="RefSeq" id="WP_232878880.1">
    <property type="nucleotide sequence ID" value="NZ_JAJSOJ010000064.1"/>
</dbReference>
<dbReference type="InterPro" id="IPR021957">
    <property type="entry name" value="DUF3574"/>
</dbReference>
<evidence type="ECO:0000313" key="3">
    <source>
        <dbReference type="Proteomes" id="UP001521074"/>
    </source>
</evidence>
<name>A0ABS8VZD9_9PROT</name>
<gene>
    <name evidence="2" type="ORF">LWC05_14985</name>
</gene>
<feature type="chain" id="PRO_5047370599" evidence="1">
    <location>
        <begin position="20"/>
        <end position="143"/>
    </location>
</feature>
<dbReference type="EMBL" id="JAJSOJ010000064">
    <property type="protein sequence ID" value="MCE0745179.1"/>
    <property type="molecule type" value="Genomic_DNA"/>
</dbReference>
<comment type="caution">
    <text evidence="2">The sequence shown here is derived from an EMBL/GenBank/DDBJ whole genome shotgun (WGS) entry which is preliminary data.</text>
</comment>
<proteinExistence type="predicted"/>
<protein>
    <submittedName>
        <fullName evidence="2">DUF3574 domain-containing protein</fullName>
    </submittedName>
</protein>
<reference evidence="2 3" key="1">
    <citation type="submission" date="2021-12" db="EMBL/GenBank/DDBJ databases">
        <title>Genome sequence of Acetobacter sicerae DmPark20a_162.</title>
        <authorList>
            <person name="Chaston J.M."/>
        </authorList>
    </citation>
    <scope>NUCLEOTIDE SEQUENCE [LARGE SCALE GENOMIC DNA]</scope>
    <source>
        <strain evidence="2 3">DmPark20a_162</strain>
    </source>
</reference>